<dbReference type="PANTHER" id="PTHR46523:SF1">
    <property type="entry name" value="DCTP PYROPHOSPHATASE 1"/>
    <property type="match status" value="1"/>
</dbReference>
<evidence type="ECO:0000313" key="2">
    <source>
        <dbReference type="EMBL" id="KKQ38878.1"/>
    </source>
</evidence>
<accession>A0A0G0H6I3</accession>
<dbReference type="GO" id="GO:0016787">
    <property type="term" value="F:hydrolase activity"/>
    <property type="evidence" value="ECO:0007669"/>
    <property type="project" value="UniProtKB-KW"/>
</dbReference>
<dbReference type="Gene3D" id="1.10.287.1080">
    <property type="entry name" value="MazG-like"/>
    <property type="match status" value="1"/>
</dbReference>
<name>A0A0G0H6I3_9BACT</name>
<gene>
    <name evidence="2" type="ORF">US54_C0001G0003</name>
</gene>
<sequence length="109" mass="13199">MKKQKNQSITMHKLKNMLWDLTDGKDWEDKYYPDNLAKSIVISSNDLLKEFQWVDNVDSWEKINNEKGKQKIAYEMIHVIYYTMMLAEIMKIDIVTYLQMRLREKYSLV</sequence>
<evidence type="ECO:0000313" key="3">
    <source>
        <dbReference type="Proteomes" id="UP000034471"/>
    </source>
</evidence>
<reference evidence="2 3" key="1">
    <citation type="journal article" date="2015" name="Nature">
        <title>rRNA introns, odd ribosomes, and small enigmatic genomes across a large radiation of phyla.</title>
        <authorList>
            <person name="Brown C.T."/>
            <person name="Hug L.A."/>
            <person name="Thomas B.C."/>
            <person name="Sharon I."/>
            <person name="Castelle C.J."/>
            <person name="Singh A."/>
            <person name="Wilkins M.J."/>
            <person name="Williams K.H."/>
            <person name="Banfield J.F."/>
        </authorList>
    </citation>
    <scope>NUCLEOTIDE SEQUENCE [LARGE SCALE GENOMIC DNA]</scope>
</reference>
<comment type="caution">
    <text evidence="2">The sequence shown here is derived from an EMBL/GenBank/DDBJ whole genome shotgun (WGS) entry which is preliminary data.</text>
</comment>
<dbReference type="STRING" id="1618481.US54_C0001G0003"/>
<keyword evidence="1" id="KW-0472">Membrane</keyword>
<keyword evidence="1" id="KW-0812">Transmembrane</keyword>
<feature type="transmembrane region" description="Helical" evidence="1">
    <location>
        <begin position="79"/>
        <end position="100"/>
    </location>
</feature>
<dbReference type="SUPFAM" id="SSF101386">
    <property type="entry name" value="all-alpha NTP pyrophosphatases"/>
    <property type="match status" value="1"/>
</dbReference>
<dbReference type="EMBL" id="LBTJ01000001">
    <property type="protein sequence ID" value="KKQ38878.1"/>
    <property type="molecule type" value="Genomic_DNA"/>
</dbReference>
<dbReference type="InterPro" id="IPR052555">
    <property type="entry name" value="dCTP_Pyrophosphatase"/>
</dbReference>
<proteinExistence type="predicted"/>
<keyword evidence="2" id="KW-0378">Hydrolase</keyword>
<protein>
    <submittedName>
        <fullName evidence="2">Nucleotide pyrophosphohydrolase</fullName>
    </submittedName>
</protein>
<dbReference type="Proteomes" id="UP000034471">
    <property type="component" value="Unassembled WGS sequence"/>
</dbReference>
<dbReference type="AlphaFoldDB" id="A0A0G0H6I3"/>
<organism evidence="2 3">
    <name type="scientific">Candidatus Roizmanbacteria bacterium GW2011_GWA2_37_7</name>
    <dbReference type="NCBI Taxonomy" id="1618481"/>
    <lineage>
        <taxon>Bacteria</taxon>
        <taxon>Candidatus Roizmaniibacteriota</taxon>
    </lineage>
</organism>
<keyword evidence="1" id="KW-1133">Transmembrane helix</keyword>
<evidence type="ECO:0000256" key="1">
    <source>
        <dbReference type="SAM" id="Phobius"/>
    </source>
</evidence>
<dbReference type="PANTHER" id="PTHR46523">
    <property type="entry name" value="DCTP PYROPHOSPHATASE 1"/>
    <property type="match status" value="1"/>
</dbReference>